<organism evidence="1 2">
    <name type="scientific">Escherichia coli</name>
    <dbReference type="NCBI Taxonomy" id="562"/>
    <lineage>
        <taxon>Bacteria</taxon>
        <taxon>Pseudomonadati</taxon>
        <taxon>Pseudomonadota</taxon>
        <taxon>Gammaproteobacteria</taxon>
        <taxon>Enterobacterales</taxon>
        <taxon>Enterobacteriaceae</taxon>
        <taxon>Escherichia</taxon>
    </lineage>
</organism>
<proteinExistence type="predicted"/>
<evidence type="ECO:0000313" key="1">
    <source>
        <dbReference type="EMBL" id="MDW9351963.1"/>
    </source>
</evidence>
<dbReference type="RefSeq" id="WP_318837741.1">
    <property type="nucleotide sequence ID" value="NZ_JAWPMK010000002.1"/>
</dbReference>
<accession>A0AAP6EB04</accession>
<comment type="caution">
    <text evidence="1">The sequence shown here is derived from an EMBL/GenBank/DDBJ whole genome shotgun (WGS) entry which is preliminary data.</text>
</comment>
<evidence type="ECO:0000313" key="2">
    <source>
        <dbReference type="Proteomes" id="UP001271591"/>
    </source>
</evidence>
<dbReference type="AlphaFoldDB" id="A0AAP6EB04"/>
<protein>
    <submittedName>
        <fullName evidence="1">Uncharacterized protein</fullName>
    </submittedName>
</protein>
<dbReference type="Proteomes" id="UP001271591">
    <property type="component" value="Unassembled WGS sequence"/>
</dbReference>
<name>A0AAP6EB04_ECOLX</name>
<gene>
    <name evidence="1" type="ORF">R8G00_20805</name>
</gene>
<sequence length="111" mass="12391">MQGFAKVCKNSGFLRIPKNFNALNNKRFLKLRHDRRSEKGSGDENEKIRKARTGAAWRGVAAKITFAHFYTTAPKKDGEGEGKQPDHPLHVTDVKGKLRAGAFRLTAGRIT</sequence>
<reference evidence="1" key="1">
    <citation type="submission" date="2023-10" db="EMBL/GenBank/DDBJ databases">
        <title>Draft Genome Sequence of a Shiga toxin-producing Escherichia coli strain from deer meat showing an IS-element integration in the B-subunit of the Shiga toxin Stx2b gene.</title>
        <authorList>
            <person name="Projahn M."/>
            <person name="Borowiak M."/>
        </authorList>
    </citation>
    <scope>NUCLEOTIDE SEQUENCE</scope>
    <source>
        <strain evidence="1">BfR-EC-18960</strain>
    </source>
</reference>
<dbReference type="EMBL" id="JAWPMK010000002">
    <property type="protein sequence ID" value="MDW9351963.1"/>
    <property type="molecule type" value="Genomic_DNA"/>
</dbReference>